<dbReference type="AlphaFoldDB" id="A0A4Q7NAD2"/>
<feature type="chain" id="PRO_5020248297" description="Secreted protein" evidence="1">
    <location>
        <begin position="27"/>
        <end position="192"/>
    </location>
</feature>
<evidence type="ECO:0008006" key="4">
    <source>
        <dbReference type="Google" id="ProtNLM"/>
    </source>
</evidence>
<accession>A0A4Q7NAD2</accession>
<evidence type="ECO:0000256" key="1">
    <source>
        <dbReference type="SAM" id="SignalP"/>
    </source>
</evidence>
<comment type="caution">
    <text evidence="2">The sequence shown here is derived from an EMBL/GenBank/DDBJ whole genome shotgun (WGS) entry which is preliminary data.</text>
</comment>
<keyword evidence="3" id="KW-1185">Reference proteome</keyword>
<evidence type="ECO:0000313" key="2">
    <source>
        <dbReference type="EMBL" id="RZS79421.1"/>
    </source>
</evidence>
<feature type="signal peptide" evidence="1">
    <location>
        <begin position="1"/>
        <end position="26"/>
    </location>
</feature>
<dbReference type="EMBL" id="SGXD01000006">
    <property type="protein sequence ID" value="RZS79421.1"/>
    <property type="molecule type" value="Genomic_DNA"/>
</dbReference>
<evidence type="ECO:0000313" key="3">
    <source>
        <dbReference type="Proteomes" id="UP000293638"/>
    </source>
</evidence>
<dbReference type="RefSeq" id="WP_130494499.1">
    <property type="nucleotide sequence ID" value="NZ_SGXD01000006.1"/>
</dbReference>
<keyword evidence="1" id="KW-0732">Signal</keyword>
<proteinExistence type="predicted"/>
<gene>
    <name evidence="2" type="ORF">EV189_3775</name>
</gene>
<dbReference type="OrthoDB" id="9891204at2"/>
<dbReference type="PROSITE" id="PS51318">
    <property type="entry name" value="TAT"/>
    <property type="match status" value="1"/>
</dbReference>
<reference evidence="2 3" key="1">
    <citation type="submission" date="2019-02" db="EMBL/GenBank/DDBJ databases">
        <title>Genomic Encyclopedia of Type Strains, Phase IV (KMG-IV): sequencing the most valuable type-strain genomes for metagenomic binning, comparative biology and taxonomic classification.</title>
        <authorList>
            <person name="Goeker M."/>
        </authorList>
    </citation>
    <scope>NUCLEOTIDE SEQUENCE [LARGE SCALE GENOMIC DNA]</scope>
    <source>
        <strain evidence="2 3">DSM 45622</strain>
    </source>
</reference>
<dbReference type="Proteomes" id="UP000293638">
    <property type="component" value="Unassembled WGS sequence"/>
</dbReference>
<organism evidence="2 3">
    <name type="scientific">Motilibacter rhizosphaerae</name>
    <dbReference type="NCBI Taxonomy" id="598652"/>
    <lineage>
        <taxon>Bacteria</taxon>
        <taxon>Bacillati</taxon>
        <taxon>Actinomycetota</taxon>
        <taxon>Actinomycetes</taxon>
        <taxon>Motilibacterales</taxon>
        <taxon>Motilibacteraceae</taxon>
        <taxon>Motilibacter</taxon>
    </lineage>
</organism>
<dbReference type="InterPro" id="IPR006311">
    <property type="entry name" value="TAT_signal"/>
</dbReference>
<protein>
    <recommendedName>
        <fullName evidence="4">Secreted protein</fullName>
    </recommendedName>
</protein>
<name>A0A4Q7NAD2_9ACTN</name>
<sequence length="192" mass="20104">MTRRSFLSSILLAAGMLAATSAPATAAPSASLRADLLPASAFPAFGDIHWVRTAVTGTQLRGTCVPRLPSGPTATSVQRLPYAERGTRALQTVVELRSASRARSAALALSRAVAACHPAHTRVVLRARTSSTRVFDITTAVPGSDEGRFAYVGIGWRGDRLAVTYVGHGGQDSIFSDRVLSRGVTSATSRLG</sequence>